<feature type="compositionally biased region" description="Basic and acidic residues" evidence="17">
    <location>
        <begin position="714"/>
        <end position="728"/>
    </location>
</feature>
<evidence type="ECO:0000256" key="7">
    <source>
        <dbReference type="ARBA" id="ARBA00023015"/>
    </source>
</evidence>
<dbReference type="Pfam" id="PF00439">
    <property type="entry name" value="Bromodomain"/>
    <property type="match status" value="1"/>
</dbReference>
<keyword evidence="9 13" id="KW-0103">Bromodomain</keyword>
<dbReference type="InterPro" id="IPR019786">
    <property type="entry name" value="Zinc_finger_PHD-type_CS"/>
</dbReference>
<feature type="domain" description="WAC" evidence="21">
    <location>
        <begin position="22"/>
        <end position="129"/>
    </location>
</feature>
<comment type="similarity">
    <text evidence="2">Belongs to the WAL family.</text>
</comment>
<dbReference type="PRINTS" id="PR00503">
    <property type="entry name" value="BROMODOMAIN"/>
</dbReference>
<keyword evidence="10" id="KW-0804">Transcription</keyword>
<evidence type="ECO:0000259" key="19">
    <source>
        <dbReference type="PROSITE" id="PS50016"/>
    </source>
</evidence>
<evidence type="ECO:0000259" key="21">
    <source>
        <dbReference type="PROSITE" id="PS51136"/>
    </source>
</evidence>
<keyword evidence="8 16" id="KW-0175">Coiled coil</keyword>
<dbReference type="PANTHER" id="PTHR46510:SF1">
    <property type="entry name" value="BROMODOMAIN ADJACENT TO ZINC FINGER DOMAIN PROTEIN 1A"/>
    <property type="match status" value="1"/>
</dbReference>
<feature type="region of interest" description="Disordered" evidence="17">
    <location>
        <begin position="696"/>
        <end position="728"/>
    </location>
</feature>
<feature type="compositionally biased region" description="Polar residues" evidence="17">
    <location>
        <begin position="884"/>
        <end position="899"/>
    </location>
</feature>
<dbReference type="SUPFAM" id="SSF57903">
    <property type="entry name" value="FYVE/PHD zinc finger"/>
    <property type="match status" value="1"/>
</dbReference>
<name>A0A8C4QM15_EPTBU</name>
<evidence type="ECO:0000313" key="22">
    <source>
        <dbReference type="Ensembl" id="ENSEBUP00000017350.1"/>
    </source>
</evidence>
<feature type="compositionally biased region" description="Basic residues" evidence="17">
    <location>
        <begin position="1103"/>
        <end position="1112"/>
    </location>
</feature>
<evidence type="ECO:0000313" key="23">
    <source>
        <dbReference type="Proteomes" id="UP000694388"/>
    </source>
</evidence>
<evidence type="ECO:0000256" key="11">
    <source>
        <dbReference type="ARBA" id="ARBA00023242"/>
    </source>
</evidence>
<feature type="compositionally biased region" description="Polar residues" evidence="17">
    <location>
        <begin position="283"/>
        <end position="295"/>
    </location>
</feature>
<reference evidence="22" key="1">
    <citation type="submission" date="2025-08" db="UniProtKB">
        <authorList>
            <consortium name="Ensembl"/>
        </authorList>
    </citation>
    <scope>IDENTIFICATION</scope>
</reference>
<comment type="subcellular location">
    <subcellularLocation>
        <location evidence="1 15">Nucleus</location>
    </subcellularLocation>
</comment>
<feature type="compositionally biased region" description="Basic and acidic residues" evidence="17">
    <location>
        <begin position="1322"/>
        <end position="1338"/>
    </location>
</feature>
<dbReference type="GO" id="GO:0008623">
    <property type="term" value="C:CHRAC"/>
    <property type="evidence" value="ECO:0007669"/>
    <property type="project" value="TreeGrafter"/>
</dbReference>
<evidence type="ECO:0000256" key="6">
    <source>
        <dbReference type="ARBA" id="ARBA00022833"/>
    </source>
</evidence>
<dbReference type="Pfam" id="PF10537">
    <property type="entry name" value="WAC_Acf1_DNA_bd"/>
    <property type="match status" value="1"/>
</dbReference>
<feature type="compositionally biased region" description="Acidic residues" evidence="17">
    <location>
        <begin position="158"/>
        <end position="169"/>
    </location>
</feature>
<feature type="compositionally biased region" description="Polar residues" evidence="17">
    <location>
        <begin position="866"/>
        <end position="875"/>
    </location>
</feature>
<feature type="domain" description="PHD-type" evidence="19">
    <location>
        <begin position="1180"/>
        <end position="1230"/>
    </location>
</feature>
<dbReference type="PROSITE" id="PS50016">
    <property type="entry name" value="ZF_PHD_2"/>
    <property type="match status" value="1"/>
</dbReference>
<dbReference type="GO" id="GO:0006355">
    <property type="term" value="P:regulation of DNA-templated transcription"/>
    <property type="evidence" value="ECO:0007669"/>
    <property type="project" value="TreeGrafter"/>
</dbReference>
<evidence type="ECO:0000256" key="13">
    <source>
        <dbReference type="PROSITE-ProRule" id="PRU00035"/>
    </source>
</evidence>
<evidence type="ECO:0000256" key="4">
    <source>
        <dbReference type="ARBA" id="ARBA00022723"/>
    </source>
</evidence>
<evidence type="ECO:0000256" key="16">
    <source>
        <dbReference type="SAM" id="Coils"/>
    </source>
</evidence>
<dbReference type="Ensembl" id="ENSEBUT00000017926.1">
    <property type="protein sequence ID" value="ENSEBUP00000017350.1"/>
    <property type="gene ID" value="ENSEBUG00000010832.1"/>
</dbReference>
<dbReference type="InterPro" id="IPR013083">
    <property type="entry name" value="Znf_RING/FYVE/PHD"/>
</dbReference>
<keyword evidence="23" id="KW-1185">Reference proteome</keyword>
<dbReference type="SMART" id="SM00297">
    <property type="entry name" value="BROMO"/>
    <property type="match status" value="1"/>
</dbReference>
<evidence type="ECO:0000256" key="8">
    <source>
        <dbReference type="ARBA" id="ARBA00023054"/>
    </source>
</evidence>
<dbReference type="Proteomes" id="UP000694388">
    <property type="component" value="Unplaced"/>
</dbReference>
<evidence type="ECO:0000256" key="9">
    <source>
        <dbReference type="ARBA" id="ARBA00023117"/>
    </source>
</evidence>
<evidence type="ECO:0000256" key="1">
    <source>
        <dbReference type="ARBA" id="ARBA00004123"/>
    </source>
</evidence>
<feature type="region of interest" description="Disordered" evidence="17">
    <location>
        <begin position="844"/>
        <end position="899"/>
    </location>
</feature>
<dbReference type="Pfam" id="PF15612">
    <property type="entry name" value="WHIM1"/>
    <property type="match status" value="1"/>
</dbReference>
<keyword evidence="4" id="KW-0479">Metal-binding</keyword>
<feature type="compositionally biased region" description="Polar residues" evidence="17">
    <location>
        <begin position="696"/>
        <end position="705"/>
    </location>
</feature>
<dbReference type="FunFam" id="3.30.40.10:FF:000300">
    <property type="entry name" value="Bromodomain adjacent to zinc finger domain protein 1A"/>
    <property type="match status" value="1"/>
</dbReference>
<evidence type="ECO:0000259" key="18">
    <source>
        <dbReference type="PROSITE" id="PS50014"/>
    </source>
</evidence>
<evidence type="ECO:0000256" key="17">
    <source>
        <dbReference type="SAM" id="MobiDB-lite"/>
    </source>
</evidence>
<dbReference type="Gene3D" id="3.30.40.10">
    <property type="entry name" value="Zinc/RING finger domain, C3HC4 (zinc finger)"/>
    <property type="match status" value="1"/>
</dbReference>
<feature type="domain" description="Bromo" evidence="18">
    <location>
        <begin position="1386"/>
        <end position="1449"/>
    </location>
</feature>
<keyword evidence="5 14" id="KW-0863">Zinc-finger</keyword>
<dbReference type="GO" id="GO:0000228">
    <property type="term" value="C:nuclear chromosome"/>
    <property type="evidence" value="ECO:0007669"/>
    <property type="project" value="TreeGrafter"/>
</dbReference>
<evidence type="ECO:0000256" key="3">
    <source>
        <dbReference type="ARBA" id="ARBA00022553"/>
    </source>
</evidence>
<dbReference type="PANTHER" id="PTHR46510">
    <property type="entry name" value="BROMODOMAIN ADJACENT TO ZINC FINGER DOMAIN PROTEIN 1A"/>
    <property type="match status" value="1"/>
</dbReference>
<feature type="coiled-coil region" evidence="16">
    <location>
        <begin position="335"/>
        <end position="391"/>
    </location>
</feature>
<dbReference type="PROSITE" id="PS51136">
    <property type="entry name" value="WAC"/>
    <property type="match status" value="1"/>
</dbReference>
<dbReference type="InterPro" id="IPR018501">
    <property type="entry name" value="DDT_dom"/>
</dbReference>
<evidence type="ECO:0000256" key="14">
    <source>
        <dbReference type="PROSITE-ProRule" id="PRU00146"/>
    </source>
</evidence>
<evidence type="ECO:0000259" key="20">
    <source>
        <dbReference type="PROSITE" id="PS50827"/>
    </source>
</evidence>
<dbReference type="PROSITE" id="PS01359">
    <property type="entry name" value="ZF_PHD_1"/>
    <property type="match status" value="1"/>
</dbReference>
<dbReference type="Pfam" id="PF15613">
    <property type="entry name" value="WSD"/>
    <property type="match status" value="1"/>
</dbReference>
<feature type="region of interest" description="Disordered" evidence="17">
    <location>
        <begin position="150"/>
        <end position="188"/>
    </location>
</feature>
<feature type="region of interest" description="Disordered" evidence="17">
    <location>
        <begin position="1484"/>
        <end position="1504"/>
    </location>
</feature>
<dbReference type="GO" id="GO:0008270">
    <property type="term" value="F:zinc ion binding"/>
    <property type="evidence" value="ECO:0007669"/>
    <property type="project" value="UniProtKB-KW"/>
</dbReference>
<dbReference type="PROSITE" id="PS50827">
    <property type="entry name" value="DDT"/>
    <property type="match status" value="1"/>
</dbReference>
<dbReference type="Gene3D" id="1.20.920.10">
    <property type="entry name" value="Bromodomain-like"/>
    <property type="match status" value="1"/>
</dbReference>
<evidence type="ECO:0000256" key="15">
    <source>
        <dbReference type="PROSITE-ProRule" id="PRU00475"/>
    </source>
</evidence>
<evidence type="ECO:0000256" key="5">
    <source>
        <dbReference type="ARBA" id="ARBA00022771"/>
    </source>
</evidence>
<feature type="domain" description="DDT" evidence="20">
    <location>
        <begin position="419"/>
        <end position="484"/>
    </location>
</feature>
<dbReference type="PROSITE" id="PS50014">
    <property type="entry name" value="BROMODOMAIN_2"/>
    <property type="match status" value="1"/>
</dbReference>
<dbReference type="Pfam" id="PF00628">
    <property type="entry name" value="PHD"/>
    <property type="match status" value="1"/>
</dbReference>
<dbReference type="OMA" id="NDLVFCC"/>
<dbReference type="InterPro" id="IPR001487">
    <property type="entry name" value="Bromodomain"/>
</dbReference>
<dbReference type="InterPro" id="IPR036427">
    <property type="entry name" value="Bromodomain-like_sf"/>
</dbReference>
<dbReference type="InterPro" id="IPR011011">
    <property type="entry name" value="Znf_FYVE_PHD"/>
</dbReference>
<evidence type="ECO:0000256" key="12">
    <source>
        <dbReference type="ARBA" id="ARBA00068253"/>
    </source>
</evidence>
<dbReference type="SMART" id="SM00571">
    <property type="entry name" value="DDT"/>
    <property type="match status" value="1"/>
</dbReference>
<dbReference type="InterPro" id="IPR001965">
    <property type="entry name" value="Znf_PHD"/>
</dbReference>
<accession>A0A8C4QM15</accession>
<sequence length="1504" mass="170005">MPLINRKPFVRIDPPCDLRADEEVFVCRTTKELFRDYNKFFERTILCNSLVWSCQVTGRSELTFQEALDSEERALGVLNSLPVALHPPLLALASLTRRTRMQDVCEDVHGFVRQRFFVGEQVEANLPGKSRQTSLVLEVLSALTHNGAANGHMVDGDGVSDEEEYDDEEKALPTGSGSDSLQRPNSSPDQCYYRVQPLGIEGLDATVVGVDHICRRKGTLTREKLRIFMKRHCELYHGTYRVKPNSALLYKLDTFDLESVFPGGLPAFPRAMQTRARGHSSRSNKSLTQHSPSNAVGTMEVSAQPCMHENETLHSPKPELTYNHTKVNDVLFKDSQYLQQQRELLQKQLDEAKEQLRQKKLEEKQQLKLLRDEKREKMREEKRQHAEKMKEWRRPREDLECEDLQALPKPSPVCTPIPPNLFVDVVMLLEFLHAFGGFFHLKDEFPKGLDLGVLEEALMDSNPNGPLCDLLFFFLSSISAGQADEELERQNRSADHDAVTGLSEALEEVEQDSTKTAISSVAALAAAWPIFHQGCPLNKLELDSCTLSEILRLHVLASGADVDLSNALFRNRQHGGYDTADDPCVELRLKWPSLLRHLALFSVYDLRPEEKVRILHALCGQLLTLVTTREYIEKSFEQLKQARQDLRELRSAGIRRQREEAAARYRRRKNQKLLEQQERVGNNVFPCEPVLESSSTAVDRNSTFEQAEPVLVDSQRDEYPEKTSDDDKVMESNLLSLRSYKLACPQQADTANGKAEASATLPETGTATKVDLAEAERLEQAQALQQQEAERELQKRIWAATARTNVAPLGRDRYFSRYWLFHSLHGLFVEHSGEYFEEQAVAPTPTGTAVDDDGDEGGVSTLPDEGSTTDVQDSAASEVKQGRDTSPSQSGVDTGSTWSVFHSPEQLDELLATLNPRGHREGALREALLQDLDRVRSKLKPDQLQNLIGNEQSPKGRTKATGENLAEGVLEQTLREYLLSLEERIWKGSVGRIKVNDRQIWRKALMTGGYDPQCKELHWGGSRQHKLMWSLSGENTKVHGEGQSPSTDRLQDLKVEQCGGTGPSEGNSTQPANTRVHGLALSLLQMEQAVAHRFLTPPFGNAKKGRGGKKTKKEKDHKSMKQEQEDASCERNEGAKGAVQPRSLLNRWEESLVACTSLSQVFVHLSTLDRSILWEKSALHARCHLCGRKYDPSNMLLCDSCDRGHHLYCLRPKLKAVPEGDWFCPECRPKRRGRPPKKRRHLPPKNEGDENNEKKRVVGTMEGEERIKKENVQVTPARVLDVEKAHLRQIKRQCHSPAEQVPASSPMEGKVRRGRPPSSGEKALRSKAIEEAKERSKESNSILSDDSPEKRPRKKGDKEETWRRSSGRHYGVHELSACEKLAVELVRHDDSWPFLRPVLRSHVPDYYDIIKQPIALNMIREKLNSCHYQSASEFVRDMELMFSNCFAYNALQMAEAQAGIRLQTFFHERASTLGLLCRPPVSSPAMPDFSEDDHPSSQSKRSRQ</sequence>
<protein>
    <recommendedName>
        <fullName evidence="12">Bromodomain adjacent to zinc finger domain protein 1A</fullName>
    </recommendedName>
</protein>
<keyword evidence="3" id="KW-0597">Phosphoprotein</keyword>
<feature type="compositionally biased region" description="Basic and acidic residues" evidence="17">
    <location>
        <begin position="1113"/>
        <end position="1134"/>
    </location>
</feature>
<feature type="region of interest" description="Disordered" evidence="17">
    <location>
        <begin position="1292"/>
        <end position="1366"/>
    </location>
</feature>
<dbReference type="InterPro" id="IPR028941">
    <property type="entry name" value="WHIM2_dom"/>
</dbReference>
<keyword evidence="6" id="KW-0862">Zinc</keyword>
<dbReference type="InterPro" id="IPR028942">
    <property type="entry name" value="WHIM1_dom"/>
</dbReference>
<dbReference type="GO" id="GO:0003677">
    <property type="term" value="F:DNA binding"/>
    <property type="evidence" value="ECO:0007669"/>
    <property type="project" value="TreeGrafter"/>
</dbReference>
<dbReference type="GO" id="GO:0006338">
    <property type="term" value="P:chromatin remodeling"/>
    <property type="evidence" value="ECO:0007669"/>
    <property type="project" value="InterPro"/>
</dbReference>
<feature type="compositionally biased region" description="Basic and acidic residues" evidence="17">
    <location>
        <begin position="1244"/>
        <end position="1256"/>
    </location>
</feature>
<feature type="compositionally biased region" description="Basic residues" evidence="17">
    <location>
        <begin position="1229"/>
        <end position="1243"/>
    </location>
</feature>
<reference evidence="22" key="2">
    <citation type="submission" date="2025-09" db="UniProtKB">
        <authorList>
            <consortium name="Ensembl"/>
        </authorList>
    </citation>
    <scope>IDENTIFICATION</scope>
</reference>
<evidence type="ECO:0000256" key="10">
    <source>
        <dbReference type="ARBA" id="ARBA00023163"/>
    </source>
</evidence>
<dbReference type="InterPro" id="IPR013136">
    <property type="entry name" value="WSTF_Acf1_Cbp146"/>
</dbReference>
<feature type="compositionally biased region" description="Polar residues" evidence="17">
    <location>
        <begin position="175"/>
        <end position="188"/>
    </location>
</feature>
<evidence type="ECO:0000256" key="2">
    <source>
        <dbReference type="ARBA" id="ARBA00007444"/>
    </source>
</evidence>
<dbReference type="GO" id="GO:0045740">
    <property type="term" value="P:positive regulation of DNA replication"/>
    <property type="evidence" value="ECO:0007669"/>
    <property type="project" value="TreeGrafter"/>
</dbReference>
<dbReference type="InterPro" id="IPR047171">
    <property type="entry name" value="BAZ1A"/>
</dbReference>
<organism evidence="22 23">
    <name type="scientific">Eptatretus burgeri</name>
    <name type="common">Inshore hagfish</name>
    <dbReference type="NCBI Taxonomy" id="7764"/>
    <lineage>
        <taxon>Eukaryota</taxon>
        <taxon>Metazoa</taxon>
        <taxon>Chordata</taxon>
        <taxon>Craniata</taxon>
        <taxon>Vertebrata</taxon>
        <taxon>Cyclostomata</taxon>
        <taxon>Myxini</taxon>
        <taxon>Myxiniformes</taxon>
        <taxon>Myxinidae</taxon>
        <taxon>Eptatretinae</taxon>
        <taxon>Eptatretus</taxon>
    </lineage>
</organism>
<dbReference type="InterPro" id="IPR019787">
    <property type="entry name" value="Znf_PHD-finger"/>
</dbReference>
<proteinExistence type="inferred from homology"/>
<feature type="region of interest" description="Disordered" evidence="17">
    <location>
        <begin position="273"/>
        <end position="295"/>
    </location>
</feature>
<dbReference type="GeneTree" id="ENSGT00940000158135"/>
<dbReference type="SUPFAM" id="SSF47370">
    <property type="entry name" value="Bromodomain"/>
    <property type="match status" value="1"/>
</dbReference>
<keyword evidence="7" id="KW-0805">Transcription regulation</keyword>
<dbReference type="SMART" id="SM00249">
    <property type="entry name" value="PHD"/>
    <property type="match status" value="1"/>
</dbReference>
<feature type="region of interest" description="Disordered" evidence="17">
    <location>
        <begin position="1097"/>
        <end position="1136"/>
    </location>
</feature>
<dbReference type="GO" id="GO:0031445">
    <property type="term" value="P:regulation of heterochromatin formation"/>
    <property type="evidence" value="ECO:0007669"/>
    <property type="project" value="TreeGrafter"/>
</dbReference>
<feature type="region of interest" description="Disordered" evidence="17">
    <location>
        <begin position="1228"/>
        <end position="1270"/>
    </location>
</feature>
<keyword evidence="11 15" id="KW-0539">Nucleus</keyword>